<keyword evidence="4" id="KW-1185">Reference proteome</keyword>
<dbReference type="InterPro" id="IPR056702">
    <property type="entry name" value="DUF7800"/>
</dbReference>
<sequence length="572" mass="64396">MIPDLCIGPLVRAVSPTSIVIWAELTAAESVTLRAQSDTPGEAPQTVSQATVLVGGHHYVALHMQGLRPGTWYRYQLTGADPNSELKMATAEQPLQYFRTLPDTDIAEGNTPALRIAYGSCRKSETGQQDVFSAFGNWLREQATSREASWPHLLLLIGDQIYADQPSEKIRQTYSQLGSKASGFEDFRLFYQHAWATDPGARQALACIPTYMIFDDHEITNNWNSLPTWRAEALAAGQEQLLVDGTLAYWIYQGWGNLDQATSQHPLLKIMQKAALSGEDAVEALRARIRQDLYGEALLPWHYEIHSQPAIFVANARTERSVLMPTDKKKVVYEPMRIISQSQTTDLQNWSRNNHGTLSIIVSSVPVLLPPLIGQIEYLTGLRLWFKQHGILGWLGDRLARFQQKVAARASFDHWPLYSLSWQDFILLFQQQQHDMLILSGDVHFSYALTAESTRKTSQKRYLYQFVSTPLQNALNASDQQKITAQARISRLNYGGLKHEILPMTPTARDIHIEHNLLFENTIAMLTLHPDQQGQYTPQQEYLGYMDGSLQKIATTVLPTTASSENGSKTKD</sequence>
<evidence type="ECO:0000259" key="1">
    <source>
        <dbReference type="Pfam" id="PF09423"/>
    </source>
</evidence>
<evidence type="ECO:0000313" key="4">
    <source>
        <dbReference type="Proteomes" id="UP000287171"/>
    </source>
</evidence>
<comment type="caution">
    <text evidence="3">The sequence shown here is derived from an EMBL/GenBank/DDBJ whole genome shotgun (WGS) entry which is preliminary data.</text>
</comment>
<feature type="domain" description="PhoD-like phosphatase metallophosphatase" evidence="1">
    <location>
        <begin position="120"/>
        <end position="481"/>
    </location>
</feature>
<dbReference type="SUPFAM" id="SSF56300">
    <property type="entry name" value="Metallo-dependent phosphatases"/>
    <property type="match status" value="1"/>
</dbReference>
<dbReference type="RefSeq" id="WP_126625874.1">
    <property type="nucleotide sequence ID" value="NZ_BIFT01000001.1"/>
</dbReference>
<dbReference type="InterPro" id="IPR029052">
    <property type="entry name" value="Metallo-depent_PP-like"/>
</dbReference>
<proteinExistence type="predicted"/>
<evidence type="ECO:0000259" key="2">
    <source>
        <dbReference type="Pfam" id="PF25077"/>
    </source>
</evidence>
<dbReference type="EMBL" id="BIFT01000001">
    <property type="protein sequence ID" value="GCE25276.1"/>
    <property type="molecule type" value="Genomic_DNA"/>
</dbReference>
<name>A0A402B1P2_9CHLR</name>
<dbReference type="AlphaFoldDB" id="A0A402B1P2"/>
<dbReference type="PANTHER" id="PTHR37031:SF2">
    <property type="entry name" value="PHOD-LIKE PHOSPHATASE METALLOPHOSPHATASE DOMAIN-CONTAINING PROTEIN"/>
    <property type="match status" value="1"/>
</dbReference>
<dbReference type="Gene3D" id="3.60.21.70">
    <property type="entry name" value="PhoD-like phosphatase"/>
    <property type="match status" value="1"/>
</dbReference>
<dbReference type="Pfam" id="PF25077">
    <property type="entry name" value="DUF7800"/>
    <property type="match status" value="1"/>
</dbReference>
<dbReference type="OrthoDB" id="9795624at2"/>
<protein>
    <submittedName>
        <fullName evidence="3">Alkaline phosphatase</fullName>
    </submittedName>
</protein>
<dbReference type="InterPro" id="IPR038607">
    <property type="entry name" value="PhoD-like_sf"/>
</dbReference>
<dbReference type="Proteomes" id="UP000287171">
    <property type="component" value="Unassembled WGS sequence"/>
</dbReference>
<feature type="domain" description="DUF7800" evidence="2">
    <location>
        <begin position="4"/>
        <end position="78"/>
    </location>
</feature>
<dbReference type="CDD" id="cd07389">
    <property type="entry name" value="MPP_PhoD"/>
    <property type="match status" value="1"/>
</dbReference>
<dbReference type="Pfam" id="PF09423">
    <property type="entry name" value="PhoD"/>
    <property type="match status" value="1"/>
</dbReference>
<dbReference type="PANTHER" id="PTHR37031">
    <property type="entry name" value="METALLOPHOSPHATASE BINDING DOMAIN PROTEIN"/>
    <property type="match status" value="1"/>
</dbReference>
<accession>A0A402B1P2</accession>
<evidence type="ECO:0000313" key="3">
    <source>
        <dbReference type="EMBL" id="GCE25276.1"/>
    </source>
</evidence>
<reference evidence="4" key="1">
    <citation type="submission" date="2018-12" db="EMBL/GenBank/DDBJ databases">
        <title>Tengunoibacter tsumagoiensis gen. nov., sp. nov., Dictyobacter kobayashii sp. nov., D. alpinus sp. nov., and D. joshuensis sp. nov. and description of Dictyobacteraceae fam. nov. within the order Ktedonobacterales isolated from Tengu-no-mugimeshi.</title>
        <authorList>
            <person name="Wang C.M."/>
            <person name="Zheng Y."/>
            <person name="Sakai Y."/>
            <person name="Toyoda A."/>
            <person name="Minakuchi Y."/>
            <person name="Abe K."/>
            <person name="Yokota A."/>
            <person name="Yabe S."/>
        </authorList>
    </citation>
    <scope>NUCLEOTIDE SEQUENCE [LARGE SCALE GENOMIC DNA]</scope>
    <source>
        <strain evidence="4">Uno16</strain>
    </source>
</reference>
<organism evidence="3 4">
    <name type="scientific">Dictyobacter alpinus</name>
    <dbReference type="NCBI Taxonomy" id="2014873"/>
    <lineage>
        <taxon>Bacteria</taxon>
        <taxon>Bacillati</taxon>
        <taxon>Chloroflexota</taxon>
        <taxon>Ktedonobacteria</taxon>
        <taxon>Ktedonobacterales</taxon>
        <taxon>Dictyobacteraceae</taxon>
        <taxon>Dictyobacter</taxon>
    </lineage>
</organism>
<gene>
    <name evidence="3" type="ORF">KDA_07600</name>
</gene>
<dbReference type="InterPro" id="IPR018946">
    <property type="entry name" value="PhoD-like_MPP"/>
</dbReference>